<keyword evidence="3" id="KW-1185">Reference proteome</keyword>
<dbReference type="Proteomes" id="UP000649955">
    <property type="component" value="Unassembled WGS sequence"/>
</dbReference>
<name>A0ABQ3KD47_9PSEU</name>
<dbReference type="EMBL" id="BNAW01000012">
    <property type="protein sequence ID" value="GHG13722.1"/>
    <property type="molecule type" value="Genomic_DNA"/>
</dbReference>
<accession>A0ABQ3KD47</accession>
<organism evidence="2 3">
    <name type="scientific">Amycolatopsis bullii</name>
    <dbReference type="NCBI Taxonomy" id="941987"/>
    <lineage>
        <taxon>Bacteria</taxon>
        <taxon>Bacillati</taxon>
        <taxon>Actinomycetota</taxon>
        <taxon>Actinomycetes</taxon>
        <taxon>Pseudonocardiales</taxon>
        <taxon>Pseudonocardiaceae</taxon>
        <taxon>Amycolatopsis</taxon>
    </lineage>
</organism>
<reference evidence="3" key="1">
    <citation type="journal article" date="2019" name="Int. J. Syst. Evol. Microbiol.">
        <title>The Global Catalogue of Microorganisms (GCM) 10K type strain sequencing project: providing services to taxonomists for standard genome sequencing and annotation.</title>
        <authorList>
            <consortium name="The Broad Institute Genomics Platform"/>
            <consortium name="The Broad Institute Genome Sequencing Center for Infectious Disease"/>
            <person name="Wu L."/>
            <person name="Ma J."/>
        </authorList>
    </citation>
    <scope>NUCLEOTIDE SEQUENCE [LARGE SCALE GENOMIC DNA]</scope>
    <source>
        <strain evidence="3">CGMCC 4.7680</strain>
    </source>
</reference>
<evidence type="ECO:0000313" key="3">
    <source>
        <dbReference type="Proteomes" id="UP000649955"/>
    </source>
</evidence>
<sequence>MALIATAPFAFLGYTIYMQESPGTPEHQDLLDAARTTSISVLGPPGAVIKTSASFAIDSEHEDGETTVDINVRIDGVDTAGSAAVILLTGPSWAQQSIPFDGPAEPALPIAHDGAIPPVDDPLRQSAYPITFTSEDLFEAEGKPFADKWLHLKLDRDIERKRNSRVVLHTPRVERPSACPFLKSATARDLESMSAQERERRLAAECEYLFAWSGKSTQAAAVVLNSERGEIGIPGDLRADYVSPAPVRSGTLDWESEDPLEVDGNFVQISQETAGQRVIFFVGIGIGLVVTAAKSALTRLFSALKSSAARRMNPSTSQRRRSGNSKTGRGLNRPG</sequence>
<feature type="region of interest" description="Disordered" evidence="1">
    <location>
        <begin position="308"/>
        <end position="335"/>
    </location>
</feature>
<evidence type="ECO:0008006" key="4">
    <source>
        <dbReference type="Google" id="ProtNLM"/>
    </source>
</evidence>
<gene>
    <name evidence="2" type="ORF">GCM10017567_34270</name>
</gene>
<evidence type="ECO:0000256" key="1">
    <source>
        <dbReference type="SAM" id="MobiDB-lite"/>
    </source>
</evidence>
<dbReference type="RefSeq" id="WP_191311111.1">
    <property type="nucleotide sequence ID" value="NZ_BNAW01000012.1"/>
</dbReference>
<evidence type="ECO:0000313" key="2">
    <source>
        <dbReference type="EMBL" id="GHG13722.1"/>
    </source>
</evidence>
<proteinExistence type="predicted"/>
<comment type="caution">
    <text evidence="2">The sequence shown here is derived from an EMBL/GenBank/DDBJ whole genome shotgun (WGS) entry which is preliminary data.</text>
</comment>
<protein>
    <recommendedName>
        <fullName evidence="4">DUF3068 domain-containing protein</fullName>
    </recommendedName>
</protein>